<keyword evidence="5" id="KW-0233">DNA recombination</keyword>
<dbReference type="GO" id="GO:0015074">
    <property type="term" value="P:DNA integration"/>
    <property type="evidence" value="ECO:0007669"/>
    <property type="project" value="InterPro"/>
</dbReference>
<dbReference type="InterPro" id="IPR012337">
    <property type="entry name" value="RNaseH-like_sf"/>
</dbReference>
<name>A0A2A9CTJ1_9ACTN</name>
<dbReference type="AlphaFoldDB" id="A0A2A9CTJ1"/>
<gene>
    <name evidence="7" type="ORF">ATK74_2353</name>
</gene>
<dbReference type="InterPro" id="IPR001598">
    <property type="entry name" value="Transposase_IS30_CS"/>
</dbReference>
<dbReference type="NCBIfam" id="NF033563">
    <property type="entry name" value="transpos_IS30"/>
    <property type="match status" value="1"/>
</dbReference>
<evidence type="ECO:0000256" key="1">
    <source>
        <dbReference type="ARBA" id="ARBA00002190"/>
    </source>
</evidence>
<keyword evidence="3" id="KW-0815">Transposition</keyword>
<dbReference type="Gene3D" id="3.30.420.10">
    <property type="entry name" value="Ribonuclease H-like superfamily/Ribonuclease H"/>
    <property type="match status" value="1"/>
</dbReference>
<comment type="function">
    <text evidence="1">Required for the transposition of the insertion element.</text>
</comment>
<dbReference type="GO" id="GO:0006313">
    <property type="term" value="P:DNA transposition"/>
    <property type="evidence" value="ECO:0007669"/>
    <property type="project" value="InterPro"/>
</dbReference>
<dbReference type="GO" id="GO:0004803">
    <property type="term" value="F:transposase activity"/>
    <property type="evidence" value="ECO:0007669"/>
    <property type="project" value="InterPro"/>
</dbReference>
<evidence type="ECO:0000256" key="3">
    <source>
        <dbReference type="ARBA" id="ARBA00022578"/>
    </source>
</evidence>
<protein>
    <submittedName>
        <fullName evidence="7">IS30 family transposase</fullName>
    </submittedName>
</protein>
<evidence type="ECO:0000259" key="6">
    <source>
        <dbReference type="PROSITE" id="PS50994"/>
    </source>
</evidence>
<reference evidence="7 8" key="1">
    <citation type="submission" date="2017-10" db="EMBL/GenBank/DDBJ databases">
        <title>Sequencing the genomes of 1000 actinobacteria strains.</title>
        <authorList>
            <person name="Klenk H.-P."/>
        </authorList>
    </citation>
    <scope>NUCLEOTIDE SEQUENCE [LARGE SCALE GENOMIC DNA]</scope>
    <source>
        <strain evidence="7 8">DSM 15597</strain>
    </source>
</reference>
<dbReference type="InterPro" id="IPR053392">
    <property type="entry name" value="Transposase_IS30-like"/>
</dbReference>
<dbReference type="InterPro" id="IPR051917">
    <property type="entry name" value="Transposase-Integrase"/>
</dbReference>
<dbReference type="PROSITE" id="PS50994">
    <property type="entry name" value="INTEGRASE"/>
    <property type="match status" value="1"/>
</dbReference>
<evidence type="ECO:0000256" key="4">
    <source>
        <dbReference type="ARBA" id="ARBA00023125"/>
    </source>
</evidence>
<dbReference type="GO" id="GO:0003677">
    <property type="term" value="F:DNA binding"/>
    <property type="evidence" value="ECO:0007669"/>
    <property type="project" value="UniProtKB-KW"/>
</dbReference>
<accession>A0A2A9CTJ1</accession>
<dbReference type="Proteomes" id="UP000226079">
    <property type="component" value="Unassembled WGS sequence"/>
</dbReference>
<dbReference type="InterPro" id="IPR001584">
    <property type="entry name" value="Integrase_cat-core"/>
</dbReference>
<dbReference type="SUPFAM" id="SSF53098">
    <property type="entry name" value="Ribonuclease H-like"/>
    <property type="match status" value="1"/>
</dbReference>
<dbReference type="Pfam" id="PF13936">
    <property type="entry name" value="HTH_38"/>
    <property type="match status" value="1"/>
</dbReference>
<feature type="domain" description="Integrase catalytic" evidence="6">
    <location>
        <begin position="224"/>
        <end position="383"/>
    </location>
</feature>
<keyword evidence="4" id="KW-0238">DNA-binding</keyword>
<keyword evidence="8" id="KW-1185">Reference proteome</keyword>
<evidence type="ECO:0000256" key="2">
    <source>
        <dbReference type="ARBA" id="ARBA00006363"/>
    </source>
</evidence>
<comment type="caution">
    <text evidence="7">The sequence shown here is derived from an EMBL/GenBank/DDBJ whole genome shotgun (WGS) entry which is preliminary data.</text>
</comment>
<comment type="similarity">
    <text evidence="2">Belongs to the transposase IS30 family.</text>
</comment>
<dbReference type="PROSITE" id="PS01043">
    <property type="entry name" value="TRANSPOSASE_IS30"/>
    <property type="match status" value="1"/>
</dbReference>
<dbReference type="InterPro" id="IPR036397">
    <property type="entry name" value="RNaseH_sf"/>
</dbReference>
<dbReference type="InterPro" id="IPR025246">
    <property type="entry name" value="IS30-like_HTH"/>
</dbReference>
<sequence length="392" mass="43947">MARQRFMELLAQGVPLRLAAIEVGVSRSAAQIWKNGTTVRRKDGTVKVVLPLEPLAVRPISPRFLSEEERVRIADMASRGDGPTVIGQALGRAASTISRELRRNLHTTGQYRPFHAQVLAAQRRRRPKQPKVAGNPVLRAFVVDRLAEKWSPQQISRALRAAHPDEPAMRLATESIYLALYRPSNGLVSKPSPLRTGRDHRRAHNRQIRAGRRFAQPMLSVHDRGFEPTDRSVAGHWEGDLIVGPNHRSGIGTLVERQTRYTKLLHLPTQDSITVHAALVRTLGQLPAGLRRTLTWDQGTEMARHLEVAADTGIRVYFCDAASPWQRGTNENTNGLLRQYFPKSTDLSVHTPADLARVELELNRRPRMILGDRTPADLFNALLTSQNHPPLR</sequence>
<dbReference type="PANTHER" id="PTHR10948">
    <property type="entry name" value="TRANSPOSASE"/>
    <property type="match status" value="1"/>
</dbReference>
<proteinExistence type="inferred from homology"/>
<organism evidence="7 8">
    <name type="scientific">Propionicimonas paludicola</name>
    <dbReference type="NCBI Taxonomy" id="185243"/>
    <lineage>
        <taxon>Bacteria</taxon>
        <taxon>Bacillati</taxon>
        <taxon>Actinomycetota</taxon>
        <taxon>Actinomycetes</taxon>
        <taxon>Propionibacteriales</taxon>
        <taxon>Nocardioidaceae</taxon>
        <taxon>Propionicimonas</taxon>
    </lineage>
</organism>
<evidence type="ECO:0000313" key="7">
    <source>
        <dbReference type="EMBL" id="PFG17777.1"/>
    </source>
</evidence>
<evidence type="ECO:0000313" key="8">
    <source>
        <dbReference type="Proteomes" id="UP000226079"/>
    </source>
</evidence>
<dbReference type="EMBL" id="PDJC01000001">
    <property type="protein sequence ID" value="PFG17777.1"/>
    <property type="molecule type" value="Genomic_DNA"/>
</dbReference>
<evidence type="ECO:0000256" key="5">
    <source>
        <dbReference type="ARBA" id="ARBA00023172"/>
    </source>
</evidence>
<dbReference type="GO" id="GO:0005829">
    <property type="term" value="C:cytosol"/>
    <property type="evidence" value="ECO:0007669"/>
    <property type="project" value="TreeGrafter"/>
</dbReference>
<dbReference type="Pfam" id="PF00665">
    <property type="entry name" value="rve"/>
    <property type="match status" value="1"/>
</dbReference>
<dbReference type="PANTHER" id="PTHR10948:SF23">
    <property type="entry name" value="TRANSPOSASE INSI FOR INSERTION SEQUENCE ELEMENT IS30A-RELATED"/>
    <property type="match status" value="1"/>
</dbReference>